<evidence type="ECO:0000313" key="1">
    <source>
        <dbReference type="EMBL" id="KIM78790.1"/>
    </source>
</evidence>
<keyword evidence="2" id="KW-1185">Reference proteome</keyword>
<dbReference type="AlphaFoldDB" id="A0A0C3F1X7"/>
<dbReference type="EMBL" id="KN833014">
    <property type="protein sequence ID" value="KIM78790.1"/>
    <property type="molecule type" value="Genomic_DNA"/>
</dbReference>
<accession>A0A0C3F1X7</accession>
<organism evidence="1 2">
    <name type="scientific">Piloderma croceum (strain F 1598)</name>
    <dbReference type="NCBI Taxonomy" id="765440"/>
    <lineage>
        <taxon>Eukaryota</taxon>
        <taxon>Fungi</taxon>
        <taxon>Dikarya</taxon>
        <taxon>Basidiomycota</taxon>
        <taxon>Agaricomycotina</taxon>
        <taxon>Agaricomycetes</taxon>
        <taxon>Agaricomycetidae</taxon>
        <taxon>Atheliales</taxon>
        <taxon>Atheliaceae</taxon>
        <taxon>Piloderma</taxon>
    </lineage>
</organism>
<protein>
    <submittedName>
        <fullName evidence="1">Uncharacterized protein</fullName>
    </submittedName>
</protein>
<name>A0A0C3F1X7_PILCF</name>
<reference evidence="2" key="2">
    <citation type="submission" date="2015-01" db="EMBL/GenBank/DDBJ databases">
        <title>Evolutionary Origins and Diversification of the Mycorrhizal Mutualists.</title>
        <authorList>
            <consortium name="DOE Joint Genome Institute"/>
            <consortium name="Mycorrhizal Genomics Consortium"/>
            <person name="Kohler A."/>
            <person name="Kuo A."/>
            <person name="Nagy L.G."/>
            <person name="Floudas D."/>
            <person name="Copeland A."/>
            <person name="Barry K.W."/>
            <person name="Cichocki N."/>
            <person name="Veneault-Fourrey C."/>
            <person name="LaButti K."/>
            <person name="Lindquist E.A."/>
            <person name="Lipzen A."/>
            <person name="Lundell T."/>
            <person name="Morin E."/>
            <person name="Murat C."/>
            <person name="Riley R."/>
            <person name="Ohm R."/>
            <person name="Sun H."/>
            <person name="Tunlid A."/>
            <person name="Henrissat B."/>
            <person name="Grigoriev I.V."/>
            <person name="Hibbett D.S."/>
            <person name="Martin F."/>
        </authorList>
    </citation>
    <scope>NUCLEOTIDE SEQUENCE [LARGE SCALE GENOMIC DNA]</scope>
    <source>
        <strain evidence="2">F 1598</strain>
    </source>
</reference>
<dbReference type="STRING" id="765440.A0A0C3F1X7"/>
<reference evidence="1 2" key="1">
    <citation type="submission" date="2014-04" db="EMBL/GenBank/DDBJ databases">
        <authorList>
            <consortium name="DOE Joint Genome Institute"/>
            <person name="Kuo A."/>
            <person name="Tarkka M."/>
            <person name="Buscot F."/>
            <person name="Kohler A."/>
            <person name="Nagy L.G."/>
            <person name="Floudas D."/>
            <person name="Copeland A."/>
            <person name="Barry K.W."/>
            <person name="Cichocki N."/>
            <person name="Veneault-Fourrey C."/>
            <person name="LaButti K."/>
            <person name="Lindquist E.A."/>
            <person name="Lipzen A."/>
            <person name="Lundell T."/>
            <person name="Morin E."/>
            <person name="Murat C."/>
            <person name="Sun H."/>
            <person name="Tunlid A."/>
            <person name="Henrissat B."/>
            <person name="Grigoriev I.V."/>
            <person name="Hibbett D.S."/>
            <person name="Martin F."/>
            <person name="Nordberg H.P."/>
            <person name="Cantor M.N."/>
            <person name="Hua S.X."/>
        </authorList>
    </citation>
    <scope>NUCLEOTIDE SEQUENCE [LARGE SCALE GENOMIC DNA]</scope>
    <source>
        <strain evidence="1 2">F 1598</strain>
    </source>
</reference>
<dbReference type="OrthoDB" id="3269456at2759"/>
<proteinExistence type="predicted"/>
<dbReference type="InParanoid" id="A0A0C3F1X7"/>
<sequence>NRISVIKYERPTTWRLIYEGNGHANAEEVLLRIQGAIAQKDLPPLTNKPKDTQKNIHLCQAVSLIGLGTDKFKQTIEGIVQIHTIFSRMFKEGMLDHWQPSMFAEHQAIDMANRYFSSRRQHPNAVPIAFHTLVDPNRMLSDMAIGDLVHCEENDVHYLELYIDEHLQEKYRRLDPTKFKTGDLVEAQVLLMGVPLKGGKVKLLMFL</sequence>
<dbReference type="HOGENOM" id="CLU_067622_0_1_1"/>
<dbReference type="Proteomes" id="UP000054166">
    <property type="component" value="Unassembled WGS sequence"/>
</dbReference>
<evidence type="ECO:0000313" key="2">
    <source>
        <dbReference type="Proteomes" id="UP000054166"/>
    </source>
</evidence>
<gene>
    <name evidence="1" type="ORF">PILCRDRAFT_793195</name>
</gene>
<feature type="non-terminal residue" evidence="1">
    <location>
        <position position="1"/>
    </location>
</feature>